<keyword evidence="3" id="KW-1003">Cell membrane</keyword>
<dbReference type="GO" id="GO:0005886">
    <property type="term" value="C:plasma membrane"/>
    <property type="evidence" value="ECO:0007669"/>
    <property type="project" value="UniProtKB-SubCell"/>
</dbReference>
<dbReference type="SUPFAM" id="SSF53756">
    <property type="entry name" value="UDP-Glycosyltransferase/glycogen phosphorylase"/>
    <property type="match status" value="1"/>
</dbReference>
<sequence length="441" mass="51393">MMKLITSILRKIIYYCSGFSPRMNKAVLGSYKDQFSDNAKYLCLHWQQTRFIRAIWISGDAQLIQELKKQGIETYHRRSLRGLYHCLTAKYYFYNTYIGDINQYVARGAIKTNLWHGSPLKKIEFDIESGPLAHIYHAQGPLGRLRNSLKFHQQHITPDIMLSPSPVIDPLFSSAFRITPQQVIRSGNPRSDYYKRYPNHKKSLKSIFNVHYNQVILYVPTCHDVAQTQGNKSLTLSQSQMDRMCHYDKGFDWSKLSQQLQKNNQLFLIRFHPNEAHLGKRLGQYPNIIDISSWQDVYSILHEVDLLITDQSSLFIDMLLHRVPILFYRFNQKEESTQLRETYDYAECLPLVGGFSTECNASSKSAVHTFPALLKRLNKEESFYIDSETEKEYRLLQQIYWQTEDSDAFTTIENEIIGADFSLCRSALQPRSFSIGKSDQL</sequence>
<gene>
    <name evidence="7" type="ORF">EKG39_09025</name>
</gene>
<organism evidence="7 8">
    <name type="scientific">Shewanella atlantica</name>
    <dbReference type="NCBI Taxonomy" id="271099"/>
    <lineage>
        <taxon>Bacteria</taxon>
        <taxon>Pseudomonadati</taxon>
        <taxon>Pseudomonadota</taxon>
        <taxon>Gammaproteobacteria</taxon>
        <taxon>Alteromonadales</taxon>
        <taxon>Shewanellaceae</taxon>
        <taxon>Shewanella</taxon>
    </lineage>
</organism>
<dbReference type="PANTHER" id="PTHR37316:SF3">
    <property type="entry name" value="TEICHOIC ACID GLYCEROL-PHOSPHATE TRANSFERASE"/>
    <property type="match status" value="1"/>
</dbReference>
<reference evidence="7 8" key="1">
    <citation type="submission" date="2018-12" db="EMBL/GenBank/DDBJ databases">
        <authorList>
            <person name="Yu L."/>
        </authorList>
    </citation>
    <scope>NUCLEOTIDE SEQUENCE [LARGE SCALE GENOMIC DNA]</scope>
    <source>
        <strain evidence="7 8">HAW-EB5</strain>
    </source>
</reference>
<keyword evidence="8" id="KW-1185">Reference proteome</keyword>
<comment type="caution">
    <text evidence="7">The sequence shown here is derived from an EMBL/GenBank/DDBJ whole genome shotgun (WGS) entry which is preliminary data.</text>
</comment>
<dbReference type="Pfam" id="PF04464">
    <property type="entry name" value="Glyphos_transf"/>
    <property type="match status" value="1"/>
</dbReference>
<name>A0A3S0KKC9_9GAMM</name>
<dbReference type="Gene3D" id="3.40.50.12580">
    <property type="match status" value="1"/>
</dbReference>
<proteinExistence type="inferred from homology"/>
<dbReference type="InterPro" id="IPR043148">
    <property type="entry name" value="TagF_C"/>
</dbReference>
<keyword evidence="5" id="KW-0777">Teichoic acid biosynthesis</keyword>
<dbReference type="Gene3D" id="3.40.50.11820">
    <property type="match status" value="1"/>
</dbReference>
<evidence type="ECO:0000256" key="5">
    <source>
        <dbReference type="ARBA" id="ARBA00022944"/>
    </source>
</evidence>
<evidence type="ECO:0000313" key="7">
    <source>
        <dbReference type="EMBL" id="RTR32515.1"/>
    </source>
</evidence>
<dbReference type="EMBL" id="RXNV01000003">
    <property type="protein sequence ID" value="RTR32515.1"/>
    <property type="molecule type" value="Genomic_DNA"/>
</dbReference>
<evidence type="ECO:0000256" key="4">
    <source>
        <dbReference type="ARBA" id="ARBA00022679"/>
    </source>
</evidence>
<dbReference type="Proteomes" id="UP000282060">
    <property type="component" value="Unassembled WGS sequence"/>
</dbReference>
<protein>
    <submittedName>
        <fullName evidence="7">CDP-glycerol glycerophosphotransferase family protein</fullName>
    </submittedName>
</protein>
<keyword evidence="4 7" id="KW-0808">Transferase</keyword>
<evidence type="ECO:0000256" key="3">
    <source>
        <dbReference type="ARBA" id="ARBA00022475"/>
    </source>
</evidence>
<evidence type="ECO:0000313" key="8">
    <source>
        <dbReference type="Proteomes" id="UP000282060"/>
    </source>
</evidence>
<dbReference type="GO" id="GO:0019350">
    <property type="term" value="P:teichoic acid biosynthetic process"/>
    <property type="evidence" value="ECO:0007669"/>
    <property type="project" value="UniProtKB-KW"/>
</dbReference>
<evidence type="ECO:0000256" key="2">
    <source>
        <dbReference type="ARBA" id="ARBA00010488"/>
    </source>
</evidence>
<dbReference type="PANTHER" id="PTHR37316">
    <property type="entry name" value="TEICHOIC ACID GLYCEROL-PHOSPHATE PRIMASE"/>
    <property type="match status" value="1"/>
</dbReference>
<dbReference type="RefSeq" id="WP_126505406.1">
    <property type="nucleotide sequence ID" value="NZ_RXNV01000003.1"/>
</dbReference>
<comment type="subcellular location">
    <subcellularLocation>
        <location evidence="1">Cell membrane</location>
        <topology evidence="1">Peripheral membrane protein</topology>
    </subcellularLocation>
</comment>
<dbReference type="GO" id="GO:0047355">
    <property type="term" value="F:CDP-glycerol glycerophosphotransferase activity"/>
    <property type="evidence" value="ECO:0007669"/>
    <property type="project" value="InterPro"/>
</dbReference>
<dbReference type="InterPro" id="IPR007554">
    <property type="entry name" value="Glycerophosphate_synth"/>
</dbReference>
<dbReference type="OrthoDB" id="9802649at2"/>
<dbReference type="InterPro" id="IPR043149">
    <property type="entry name" value="TagF_N"/>
</dbReference>
<evidence type="ECO:0000256" key="6">
    <source>
        <dbReference type="ARBA" id="ARBA00023136"/>
    </source>
</evidence>
<accession>A0A3S0KKC9</accession>
<comment type="similarity">
    <text evidence="2">Belongs to the CDP-glycerol glycerophosphotransferase family.</text>
</comment>
<dbReference type="AlphaFoldDB" id="A0A3S0KKC9"/>
<evidence type="ECO:0000256" key="1">
    <source>
        <dbReference type="ARBA" id="ARBA00004202"/>
    </source>
</evidence>
<dbReference type="InterPro" id="IPR051612">
    <property type="entry name" value="Teichoic_Acid_Biosynth"/>
</dbReference>
<keyword evidence="6" id="KW-0472">Membrane</keyword>